<proteinExistence type="inferred from homology"/>
<dbReference type="GO" id="GO:0006457">
    <property type="term" value="P:protein folding"/>
    <property type="evidence" value="ECO:0007669"/>
    <property type="project" value="TreeGrafter"/>
</dbReference>
<dbReference type="PANTHER" id="PTHR12356:SF3">
    <property type="entry name" value="NUCLEAR MIGRATION PROTEIN NUDC"/>
    <property type="match status" value="1"/>
</dbReference>
<keyword evidence="6" id="KW-0539">Nucleus</keyword>
<dbReference type="InterPro" id="IPR036603">
    <property type="entry name" value="RBP11-like"/>
</dbReference>
<dbReference type="InterPro" id="IPR037898">
    <property type="entry name" value="NudC_fam"/>
</dbReference>
<dbReference type="OrthoDB" id="10248581at2759"/>
<keyword evidence="3" id="KW-0240">DNA-directed RNA polymerase</keyword>
<comment type="subcellular location">
    <subcellularLocation>
        <location evidence="2">Cytoplasm</location>
    </subcellularLocation>
    <subcellularLocation>
        <location evidence="1">Nucleus</location>
    </subcellularLocation>
</comment>
<dbReference type="Pfam" id="PF04969">
    <property type="entry name" value="CS"/>
    <property type="match status" value="1"/>
</dbReference>
<dbReference type="PROSITE" id="PS51203">
    <property type="entry name" value="CS"/>
    <property type="match status" value="1"/>
</dbReference>
<reference evidence="10" key="1">
    <citation type="submission" date="2022-07" db="EMBL/GenBank/DDBJ databases">
        <title>Phylogenomic reconstructions and comparative analyses of Kickxellomycotina fungi.</title>
        <authorList>
            <person name="Reynolds N.K."/>
            <person name="Stajich J.E."/>
            <person name="Barry K."/>
            <person name="Grigoriev I.V."/>
            <person name="Crous P."/>
            <person name="Smith M.E."/>
        </authorList>
    </citation>
    <scope>NUCLEOTIDE SEQUENCE</scope>
    <source>
        <strain evidence="10">NBRC 100468</strain>
    </source>
</reference>
<dbReference type="SUPFAM" id="SSF55257">
    <property type="entry name" value="RBP11-like subunits of RNA polymerase"/>
    <property type="match status" value="1"/>
</dbReference>
<evidence type="ECO:0000313" key="10">
    <source>
        <dbReference type="EMBL" id="KAJ1920835.1"/>
    </source>
</evidence>
<evidence type="ECO:0000256" key="1">
    <source>
        <dbReference type="ARBA" id="ARBA00004123"/>
    </source>
</evidence>
<dbReference type="GO" id="GO:0006366">
    <property type="term" value="P:transcription by RNA polymerase II"/>
    <property type="evidence" value="ECO:0007669"/>
    <property type="project" value="InterPro"/>
</dbReference>
<dbReference type="Proteomes" id="UP001150538">
    <property type="component" value="Unassembled WGS sequence"/>
</dbReference>
<dbReference type="PROSITE" id="PS01154">
    <property type="entry name" value="RNA_POL_L_13KD"/>
    <property type="match status" value="1"/>
</dbReference>
<dbReference type="Pfam" id="PF13656">
    <property type="entry name" value="RNA_pol_L_2"/>
    <property type="match status" value="1"/>
</dbReference>
<sequence length="315" mass="34935">MNAPDRFEMFVLPEGVKKISMTKDTKLPNCMVFDIQKEDHTIGNTLRYKLLENPKVLYAAYKVPHPLEYHTLVKVQTTPDTTPLAALQSAIQQLIIEYGNIRTKFEMELVRVRPTAGSAAAGAGSSQYDQSGADATGGYGMSQGSSVGANIDSADTLEDVTVTIDLEENTSARDISVVFGKNSIKAGLKGQKPIIDGLLSQAIDVEESTWSIADKKQLEIHLEKANKQKWWDCVIKGDPKIDTTKLVPDNSRLSDLDSEARAAVEKMMYDQRQKLAGNPTSDEQKRQEVFRKFQEQHPEMDFSNAKFGGFLNQSS</sequence>
<protein>
    <recommendedName>
        <fullName evidence="8">Nuclear movement protein nudC</fullName>
    </recommendedName>
</protein>
<evidence type="ECO:0000256" key="4">
    <source>
        <dbReference type="ARBA" id="ARBA00022490"/>
    </source>
</evidence>
<dbReference type="GO" id="GO:0003899">
    <property type="term" value="F:DNA-directed RNA polymerase activity"/>
    <property type="evidence" value="ECO:0007669"/>
    <property type="project" value="InterPro"/>
</dbReference>
<evidence type="ECO:0000313" key="11">
    <source>
        <dbReference type="Proteomes" id="UP001150538"/>
    </source>
</evidence>
<comment type="function">
    <text evidence="7">Required for nuclear movement. May interact between microtubules and nuclei and/or may be involved in the generation of force used to move nuclei during interphase.</text>
</comment>
<evidence type="ECO:0000256" key="5">
    <source>
        <dbReference type="ARBA" id="ARBA00023163"/>
    </source>
</evidence>
<keyword evidence="4" id="KW-0963">Cytoplasm</keyword>
<dbReference type="Gene3D" id="2.60.40.790">
    <property type="match status" value="1"/>
</dbReference>
<dbReference type="Gene3D" id="3.30.1360.10">
    <property type="entry name" value="RNA polymerase, RBP11-like subunit"/>
    <property type="match status" value="1"/>
</dbReference>
<name>A0A9W8DSB2_9FUNG</name>
<organism evidence="10 11">
    <name type="scientific">Mycoemilia scoparia</name>
    <dbReference type="NCBI Taxonomy" id="417184"/>
    <lineage>
        <taxon>Eukaryota</taxon>
        <taxon>Fungi</taxon>
        <taxon>Fungi incertae sedis</taxon>
        <taxon>Zoopagomycota</taxon>
        <taxon>Kickxellomycotina</taxon>
        <taxon>Kickxellomycetes</taxon>
        <taxon>Kickxellales</taxon>
        <taxon>Kickxellaceae</taxon>
        <taxon>Mycoemilia</taxon>
    </lineage>
</organism>
<evidence type="ECO:0000256" key="3">
    <source>
        <dbReference type="ARBA" id="ARBA00022478"/>
    </source>
</evidence>
<evidence type="ECO:0000256" key="2">
    <source>
        <dbReference type="ARBA" id="ARBA00004496"/>
    </source>
</evidence>
<gene>
    <name evidence="10" type="ORF">H4219_001072</name>
</gene>
<dbReference type="InterPro" id="IPR037685">
    <property type="entry name" value="RBP11"/>
</dbReference>
<comment type="caution">
    <text evidence="10">The sequence shown here is derived from an EMBL/GenBank/DDBJ whole genome shotgun (WGS) entry which is preliminary data.</text>
</comment>
<feature type="domain" description="CS" evidence="9">
    <location>
        <begin position="146"/>
        <end position="235"/>
    </location>
</feature>
<dbReference type="CDD" id="cd06926">
    <property type="entry name" value="RNAP_II_RPB11"/>
    <property type="match status" value="1"/>
</dbReference>
<dbReference type="EMBL" id="JANBPU010000009">
    <property type="protein sequence ID" value="KAJ1920835.1"/>
    <property type="molecule type" value="Genomic_DNA"/>
</dbReference>
<dbReference type="AlphaFoldDB" id="A0A9W8DSB2"/>
<dbReference type="FunFam" id="2.60.40.790:FF:000001">
    <property type="entry name" value="Nuclear migration protein nudC"/>
    <property type="match status" value="1"/>
</dbReference>
<keyword evidence="11" id="KW-1185">Reference proteome</keyword>
<dbReference type="GO" id="GO:0046983">
    <property type="term" value="F:protein dimerization activity"/>
    <property type="evidence" value="ECO:0007669"/>
    <property type="project" value="InterPro"/>
</dbReference>
<keyword evidence="5" id="KW-0804">Transcription</keyword>
<dbReference type="GO" id="GO:0051082">
    <property type="term" value="F:unfolded protein binding"/>
    <property type="evidence" value="ECO:0007669"/>
    <property type="project" value="TreeGrafter"/>
</dbReference>
<dbReference type="InterPro" id="IPR008978">
    <property type="entry name" value="HSP20-like_chaperone"/>
</dbReference>
<dbReference type="CDD" id="cd06467">
    <property type="entry name" value="p23_NUDC_like"/>
    <property type="match status" value="1"/>
</dbReference>
<dbReference type="HAMAP" id="MF_00261">
    <property type="entry name" value="RNApol_arch_Rpo11"/>
    <property type="match status" value="1"/>
</dbReference>
<dbReference type="GO" id="GO:0005737">
    <property type="term" value="C:cytoplasm"/>
    <property type="evidence" value="ECO:0007669"/>
    <property type="project" value="UniProtKB-SubCell"/>
</dbReference>
<dbReference type="SUPFAM" id="SSF49764">
    <property type="entry name" value="HSP20-like chaperones"/>
    <property type="match status" value="1"/>
</dbReference>
<dbReference type="GO" id="GO:0003677">
    <property type="term" value="F:DNA binding"/>
    <property type="evidence" value="ECO:0007669"/>
    <property type="project" value="InterPro"/>
</dbReference>
<dbReference type="InterPro" id="IPR007052">
    <property type="entry name" value="CS_dom"/>
</dbReference>
<evidence type="ECO:0000256" key="7">
    <source>
        <dbReference type="ARBA" id="ARBA00059400"/>
    </source>
</evidence>
<dbReference type="InterPro" id="IPR008193">
    <property type="entry name" value="RNA_pol_Rpb11_13-16kDa_CS"/>
</dbReference>
<accession>A0A9W8DSB2</accession>
<evidence type="ECO:0000256" key="8">
    <source>
        <dbReference type="ARBA" id="ARBA00068398"/>
    </source>
</evidence>
<dbReference type="PANTHER" id="PTHR12356">
    <property type="entry name" value="NUCLEAR MOVEMENT PROTEIN NUDC"/>
    <property type="match status" value="1"/>
</dbReference>
<evidence type="ECO:0000256" key="6">
    <source>
        <dbReference type="ARBA" id="ARBA00023242"/>
    </source>
</evidence>
<dbReference type="InterPro" id="IPR022905">
    <property type="entry name" value="Rpo11-like"/>
</dbReference>
<dbReference type="GO" id="GO:0005665">
    <property type="term" value="C:RNA polymerase II, core complex"/>
    <property type="evidence" value="ECO:0007669"/>
    <property type="project" value="InterPro"/>
</dbReference>
<dbReference type="InterPro" id="IPR009025">
    <property type="entry name" value="RBP11-like_dimer"/>
</dbReference>
<evidence type="ECO:0000259" key="9">
    <source>
        <dbReference type="PROSITE" id="PS51203"/>
    </source>
</evidence>